<dbReference type="AlphaFoldDB" id="A0AAP1QYZ6"/>
<dbReference type="SUPFAM" id="SSF53927">
    <property type="entry name" value="Cytidine deaminase-like"/>
    <property type="match status" value="1"/>
</dbReference>
<dbReference type="GO" id="GO:0006152">
    <property type="term" value="P:purine nucleoside catabolic process"/>
    <property type="evidence" value="ECO:0007669"/>
    <property type="project" value="TreeGrafter"/>
</dbReference>
<keyword evidence="1" id="KW-0479">Metal-binding</keyword>
<proteinExistence type="predicted"/>
<dbReference type="PROSITE" id="PS00903">
    <property type="entry name" value="CYT_DCMP_DEAMINASES_1"/>
    <property type="match status" value="1"/>
</dbReference>
<keyword evidence="2" id="KW-0862">Zinc</keyword>
<evidence type="ECO:0000313" key="6">
    <source>
        <dbReference type="Proteomes" id="UP000655940"/>
    </source>
</evidence>
<gene>
    <name evidence="4" type="ORF">IHV20_03070</name>
    <name evidence="5" type="ORF">IHV20_14390</name>
</gene>
<evidence type="ECO:0000259" key="3">
    <source>
        <dbReference type="PROSITE" id="PS51747"/>
    </source>
</evidence>
<name>A0AAP1QYZ6_ACIBA</name>
<evidence type="ECO:0000256" key="2">
    <source>
        <dbReference type="ARBA" id="ARBA00022833"/>
    </source>
</evidence>
<evidence type="ECO:0000313" key="4">
    <source>
        <dbReference type="EMBL" id="MBE0329133.1"/>
    </source>
</evidence>
<comment type="caution">
    <text evidence="5">The sequence shown here is derived from an EMBL/GenBank/DDBJ whole genome shotgun (WGS) entry which is preliminary data.</text>
</comment>
<dbReference type="PROSITE" id="PS51747">
    <property type="entry name" value="CYT_DCMP_DEAMINASES_2"/>
    <property type="match status" value="1"/>
</dbReference>
<dbReference type="InterPro" id="IPR016192">
    <property type="entry name" value="APOBEC/CMP_deaminase_Zn-bd"/>
</dbReference>
<dbReference type="Pfam" id="PF00383">
    <property type="entry name" value="dCMP_cyt_deam_1"/>
    <property type="match status" value="1"/>
</dbReference>
<sequence length="160" mass="17446">MKANQEFLRQAIELAYNNIEKGGRPFGAVIVKDGKVIASGVNQILTTNDPTAHAELLAIRAASQVLGTANLEGCSVFASGNPCPMCMAAMRLAGIKTVNYAYSNEDGAPFGLSTAEIYADLVKPFAEQSMKIEYVPVRFEDRTDLYVFWKNYQAKQSGLK</sequence>
<evidence type="ECO:0000256" key="1">
    <source>
        <dbReference type="ARBA" id="ARBA00022723"/>
    </source>
</evidence>
<dbReference type="PANTHER" id="PTHR11079">
    <property type="entry name" value="CYTOSINE DEAMINASE FAMILY MEMBER"/>
    <property type="match status" value="1"/>
</dbReference>
<dbReference type="RefSeq" id="WP_190595644.1">
    <property type="nucleotide sequence ID" value="NZ_JACXKJ010000001.1"/>
</dbReference>
<dbReference type="EMBL" id="JACZEI010000028">
    <property type="protein sequence ID" value="MBE0331331.1"/>
    <property type="molecule type" value="Genomic_DNA"/>
</dbReference>
<dbReference type="Proteomes" id="UP000655940">
    <property type="component" value="Unassembled WGS sequence"/>
</dbReference>
<evidence type="ECO:0000313" key="5">
    <source>
        <dbReference type="EMBL" id="MBE0331331.1"/>
    </source>
</evidence>
<dbReference type="GO" id="GO:0008270">
    <property type="term" value="F:zinc ion binding"/>
    <property type="evidence" value="ECO:0007669"/>
    <property type="project" value="InterPro"/>
</dbReference>
<dbReference type="InterPro" id="IPR016193">
    <property type="entry name" value="Cytidine_deaminase-like"/>
</dbReference>
<feature type="domain" description="CMP/dCMP-type deaminase" evidence="3">
    <location>
        <begin position="2"/>
        <end position="125"/>
    </location>
</feature>
<organism evidence="5 6">
    <name type="scientific">Acinetobacter baumannii</name>
    <dbReference type="NCBI Taxonomy" id="470"/>
    <lineage>
        <taxon>Bacteria</taxon>
        <taxon>Pseudomonadati</taxon>
        <taxon>Pseudomonadota</taxon>
        <taxon>Gammaproteobacteria</taxon>
        <taxon>Moraxellales</taxon>
        <taxon>Moraxellaceae</taxon>
        <taxon>Acinetobacter</taxon>
        <taxon>Acinetobacter calcoaceticus/baumannii complex</taxon>
    </lineage>
</organism>
<accession>A0AAP1QYZ6</accession>
<dbReference type="EMBL" id="JACZEI010000002">
    <property type="protein sequence ID" value="MBE0329133.1"/>
    <property type="molecule type" value="Genomic_DNA"/>
</dbReference>
<protein>
    <submittedName>
        <fullName evidence="5">Nucleoside deaminase</fullName>
    </submittedName>
</protein>
<reference evidence="5" key="1">
    <citation type="submission" date="2020-09" db="EMBL/GenBank/DDBJ databases">
        <title>Distribution of Beta-Lactamase Producing Gram-Negative Bacterial Isolates in Isabela River of Santo Domingo, Dominican Republic.</title>
        <authorList>
            <person name="Calderon V."/>
            <person name="Bonnelly R."/>
            <person name="Del Rosario C."/>
            <person name="Duarte A."/>
            <person name="Barauna R."/>
            <person name="Juca Ramos R.T."/>
            <person name="Perdomo O.P."/>
            <person name="Rodriguez De Francisco L.E."/>
            <person name="Franco De Los Santos E.F."/>
        </authorList>
    </citation>
    <scope>NUCLEOTIDE SEQUENCE</scope>
    <source>
        <strain evidence="5">INTEC_BI15</strain>
    </source>
</reference>
<dbReference type="PANTHER" id="PTHR11079:SF161">
    <property type="entry name" value="CMP_DCMP-TYPE DEAMINASE DOMAIN-CONTAINING PROTEIN"/>
    <property type="match status" value="1"/>
</dbReference>
<dbReference type="GO" id="GO:0047974">
    <property type="term" value="F:guanosine deaminase activity"/>
    <property type="evidence" value="ECO:0007669"/>
    <property type="project" value="TreeGrafter"/>
</dbReference>
<dbReference type="InterPro" id="IPR002125">
    <property type="entry name" value="CMP_dCMP_dom"/>
</dbReference>
<dbReference type="Gene3D" id="3.40.140.10">
    <property type="entry name" value="Cytidine Deaminase, domain 2"/>
    <property type="match status" value="1"/>
</dbReference>
<dbReference type="CDD" id="cd01285">
    <property type="entry name" value="nucleoside_deaminase"/>
    <property type="match status" value="1"/>
</dbReference>